<evidence type="ECO:0000313" key="2">
    <source>
        <dbReference type="Proteomes" id="UP000010077"/>
    </source>
</evidence>
<protein>
    <submittedName>
        <fullName evidence="1">Uncharacterized protein</fullName>
    </submittedName>
</protein>
<proteinExistence type="predicted"/>
<dbReference type="Proteomes" id="UP000010077">
    <property type="component" value="Chromosome"/>
</dbReference>
<dbReference type="KEGG" id="thal:A1OE_1527"/>
<keyword evidence="2" id="KW-1185">Reference proteome</keyword>
<accession>K7YJ71</accession>
<evidence type="ECO:0000313" key="1">
    <source>
        <dbReference type="EMBL" id="AFX99695.1"/>
    </source>
</evidence>
<dbReference type="HOGENOM" id="CLU_3096827_0_0_5"/>
<reference evidence="1 2" key="1">
    <citation type="journal article" date="2012" name="Proc. Natl. Acad. Sci. U.S.A.">
        <title>Genome streamlining and chemical defense in a coral reef symbiosis.</title>
        <authorList>
            <person name="Kwan J.C."/>
            <person name="Donia M.S."/>
            <person name="Han A.W."/>
            <person name="Hirose E."/>
            <person name="Haygood M.G."/>
            <person name="Schmidt E.W."/>
        </authorList>
    </citation>
    <scope>NUCLEOTIDE SEQUENCE [LARGE SCALE GENOMIC DNA]</scope>
    <source>
        <strain evidence="1 2">L2</strain>
    </source>
</reference>
<dbReference type="EMBL" id="CP003539">
    <property type="protein sequence ID" value="AFX99695.1"/>
    <property type="molecule type" value="Genomic_DNA"/>
</dbReference>
<dbReference type="AlphaFoldDB" id="K7YJ71"/>
<sequence>MHKPVLAIYTYMDDVVYDCLSLFVYLPNNFQSTPKIIGYNISNRDCTDMLD</sequence>
<gene>
    <name evidence="1" type="ORF">A1OE_1527</name>
</gene>
<organism evidence="1 2">
    <name type="scientific">Candidatus Endolissoclinum faulkneri L2</name>
    <dbReference type="NCBI Taxonomy" id="1193729"/>
    <lineage>
        <taxon>Bacteria</taxon>
        <taxon>Pseudomonadati</taxon>
        <taxon>Pseudomonadota</taxon>
        <taxon>Alphaproteobacteria</taxon>
        <taxon>Rhodospirillales</taxon>
        <taxon>Rhodospirillaceae</taxon>
        <taxon>Candidatus Endolissoclinum</taxon>
    </lineage>
</organism>
<name>K7YJ71_9PROT</name>